<reference evidence="2" key="1">
    <citation type="submission" date="2020-05" db="EMBL/GenBank/DDBJ databases">
        <authorList>
            <person name="Chiriac C."/>
            <person name="Salcher M."/>
            <person name="Ghai R."/>
            <person name="Kavagutti S V."/>
        </authorList>
    </citation>
    <scope>NUCLEOTIDE SEQUENCE</scope>
</reference>
<feature type="region of interest" description="Disordered" evidence="1">
    <location>
        <begin position="122"/>
        <end position="152"/>
    </location>
</feature>
<gene>
    <name evidence="3" type="ORF">UFOVP1111_31</name>
    <name evidence="4" type="ORF">UFOVP1380_36</name>
    <name evidence="2" type="ORF">UFOVP943_36</name>
</gene>
<dbReference type="EMBL" id="LR796901">
    <property type="protein sequence ID" value="CAB4173454.1"/>
    <property type="molecule type" value="Genomic_DNA"/>
</dbReference>
<proteinExistence type="predicted"/>
<name>A0A6J5Q1I9_9CAUD</name>
<evidence type="ECO:0000256" key="1">
    <source>
        <dbReference type="SAM" id="MobiDB-lite"/>
    </source>
</evidence>
<protein>
    <submittedName>
        <fullName evidence="2">Uncharacterized protein</fullName>
    </submittedName>
</protein>
<dbReference type="EMBL" id="LR797330">
    <property type="protein sequence ID" value="CAB4203345.1"/>
    <property type="molecule type" value="Genomic_DNA"/>
</dbReference>
<accession>A0A6J5Q1I9</accession>
<dbReference type="EMBL" id="LR797058">
    <property type="protein sequence ID" value="CAB4184103.1"/>
    <property type="molecule type" value="Genomic_DNA"/>
</dbReference>
<evidence type="ECO:0000313" key="3">
    <source>
        <dbReference type="EMBL" id="CAB4184103.1"/>
    </source>
</evidence>
<evidence type="ECO:0000313" key="2">
    <source>
        <dbReference type="EMBL" id="CAB4173454.1"/>
    </source>
</evidence>
<organism evidence="2">
    <name type="scientific">uncultured Caudovirales phage</name>
    <dbReference type="NCBI Taxonomy" id="2100421"/>
    <lineage>
        <taxon>Viruses</taxon>
        <taxon>Duplodnaviria</taxon>
        <taxon>Heunggongvirae</taxon>
        <taxon>Uroviricota</taxon>
        <taxon>Caudoviricetes</taxon>
        <taxon>Peduoviridae</taxon>
        <taxon>Maltschvirus</taxon>
        <taxon>Maltschvirus maltsch</taxon>
    </lineage>
</organism>
<sequence>MAGRAGSFNASDAMNAPVQIDGIADFLRDLAKTYPDFNKEARIASQGVAELLVVAATYEAATVTRNRQALEVMKGMRAQRDRIPTIKLQDKSGFVSASKPNRTRKTKVTRGDVFFGAEFGGGKHGSSNRTTAGAKSRAGTEMGRKGGGRTTQFLRHRGKSGYFFWPTVRKNKDNIAKEYLNAIDRVLDKLKDR</sequence>
<evidence type="ECO:0000313" key="4">
    <source>
        <dbReference type="EMBL" id="CAB4203345.1"/>
    </source>
</evidence>